<dbReference type="Proteomes" id="UP000003208">
    <property type="component" value="Unassembled WGS sequence"/>
</dbReference>
<proteinExistence type="predicted"/>
<sequence length="51" mass="5947">MWLLLSVVAMRPGFSEKGAFFFRLRLIDQGKPEVKQGMFLYEVIIITDLNQ</sequence>
<organism evidence="1 2">
    <name type="scientific">Marinobacter manganoxydans MnI7-9</name>
    <dbReference type="NCBI Taxonomy" id="1094979"/>
    <lineage>
        <taxon>Bacteria</taxon>
        <taxon>Pseudomonadati</taxon>
        <taxon>Pseudomonadota</taxon>
        <taxon>Gammaproteobacteria</taxon>
        <taxon>Pseudomonadales</taxon>
        <taxon>Marinobacteraceae</taxon>
        <taxon>Marinobacter</taxon>
    </lineage>
</organism>
<dbReference type="AlphaFoldDB" id="G6YS03"/>
<accession>G6YS03</accession>
<gene>
    <name evidence="1" type="ORF">KYE_08178</name>
</gene>
<dbReference type="PATRIC" id="fig|1094979.3.peg.1580"/>
<name>G6YS03_9GAMM</name>
<keyword evidence="2" id="KW-1185">Reference proteome</keyword>
<dbReference type="EMBL" id="AGTR01000029">
    <property type="protein sequence ID" value="EHJ05003.1"/>
    <property type="molecule type" value="Genomic_DNA"/>
</dbReference>
<evidence type="ECO:0000313" key="1">
    <source>
        <dbReference type="EMBL" id="EHJ05003.1"/>
    </source>
</evidence>
<protein>
    <submittedName>
        <fullName evidence="1">Uncharacterized protein</fullName>
    </submittedName>
</protein>
<reference evidence="1 2" key="1">
    <citation type="journal article" date="2012" name="J. Bacteriol.">
        <title>Genome sequence of deep-sea manganese-oxidizing bacterium Marinobacter manganoxydans MnI7-9.</title>
        <authorList>
            <person name="Wang H."/>
            <person name="Li H."/>
            <person name="Shao Z."/>
            <person name="Liao S."/>
            <person name="Johnstone L."/>
            <person name="Rensing C."/>
            <person name="Wang G."/>
        </authorList>
    </citation>
    <scope>NUCLEOTIDE SEQUENCE [LARGE SCALE GENOMIC DNA]</scope>
    <source>
        <strain evidence="1 2">MnI7-9</strain>
    </source>
</reference>
<evidence type="ECO:0000313" key="2">
    <source>
        <dbReference type="Proteomes" id="UP000003208"/>
    </source>
</evidence>